<dbReference type="Pfam" id="PF23188">
    <property type="entry name" value="THU_Piezo1"/>
    <property type="match status" value="1"/>
</dbReference>
<feature type="transmembrane region" description="Helical" evidence="7">
    <location>
        <begin position="320"/>
        <end position="344"/>
    </location>
</feature>
<evidence type="ECO:0000256" key="2">
    <source>
        <dbReference type="ARBA" id="ARBA00007821"/>
    </source>
</evidence>
<dbReference type="Ensembl" id="ENSBJAT00000025876.1">
    <property type="protein sequence ID" value="ENSBJAP00000025182.1"/>
    <property type="gene ID" value="ENSBJAG00000016095.1"/>
</dbReference>
<evidence type="ECO:0000259" key="8">
    <source>
        <dbReference type="Pfam" id="PF12166"/>
    </source>
</evidence>
<sequence length="665" mass="75593">MLVRNEGKPFFPPRILGLEKTDRYIKYDLVQLLALFFHRSLLLVSPRARALPWASPGWDSPGAGGASGGEGGSGEHPVGAWAQNMYRPVRGFFWDILHTQHRAATDVYAFMFLADVVDFIIIIFGFWAFGKHSAAADITSSLSDDQVPEAFLVMLLIQFTTMVIDRALYLRKTVLGKLIFQVILVFSIHLWMFFILPAVTERLFSLNTVAQLWYFVKCIYFSLSAYQIRCGYPTRILGNFLTKKYNHLNLFLFQGFRLVPFLVELRAVMDWVWTDTTLSLSNWMCVEDIYANIFIIKCSRETEKKYPQPKGQKKKKIVKYGMGGLIILFLVAIIWFPLLFMSLVRSVVGVVNHPIDVTVTLKLGGYEPLFTMSAQQQSIQPFTPQDYEALTNQFERQPVAMQFITLYGYEDIVRARIEGSSGSLWSISPPSREQMRRELQNGSSDITLRLTWTFQRYRRHGGEEEEEEGGGQPCLHPPPTHPPPLLCPQGPGQRGDGGAHLRQAHHQPAARRAPAHGEANPVKQLLPGESHHRAGAGRGGDSFLEWWVIRLKEATPSDGNILPMIIFNDKVSPPSLGFLAGYGIMGLYVSIVLVIGKFVRGFFSEISHSIMFEELPCVDRILKLCQDIFLVRETGELELEEELYAKLIFLYRSPETMIKWTREKE</sequence>
<feature type="transmembrane region" description="Helical" evidence="7">
    <location>
        <begin position="576"/>
        <end position="599"/>
    </location>
</feature>
<feature type="transmembrane region" description="Helical" evidence="7">
    <location>
        <begin position="178"/>
        <end position="199"/>
    </location>
</feature>
<evidence type="ECO:0000256" key="6">
    <source>
        <dbReference type="SAM" id="MobiDB-lite"/>
    </source>
</evidence>
<feature type="domain" description="Piezo non-specific cation channel cap" evidence="8">
    <location>
        <begin position="544"/>
        <end position="663"/>
    </location>
</feature>
<evidence type="ECO:0000313" key="12">
    <source>
        <dbReference type="Proteomes" id="UP000694555"/>
    </source>
</evidence>
<evidence type="ECO:0000256" key="7">
    <source>
        <dbReference type="SAM" id="Phobius"/>
    </source>
</evidence>
<evidence type="ECO:0000259" key="10">
    <source>
        <dbReference type="Pfam" id="PF24874"/>
    </source>
</evidence>
<evidence type="ECO:0000259" key="9">
    <source>
        <dbReference type="Pfam" id="PF23188"/>
    </source>
</evidence>
<dbReference type="InterPro" id="IPR056768">
    <property type="entry name" value="THU_Piezo"/>
</dbReference>
<feature type="transmembrane region" description="Helical" evidence="7">
    <location>
        <begin position="150"/>
        <end position="169"/>
    </location>
</feature>
<feature type="compositionally biased region" description="Pro residues" evidence="6">
    <location>
        <begin position="475"/>
        <end position="486"/>
    </location>
</feature>
<feature type="region of interest" description="Disordered" evidence="6">
    <location>
        <begin position="460"/>
        <end position="523"/>
    </location>
</feature>
<dbReference type="AlphaFoldDB" id="A0A8C0HSG3"/>
<evidence type="ECO:0008006" key="13">
    <source>
        <dbReference type="Google" id="ProtNLM"/>
    </source>
</evidence>
<feature type="transmembrane region" description="Helical" evidence="7">
    <location>
        <begin position="107"/>
        <end position="130"/>
    </location>
</feature>
<dbReference type="PANTHER" id="PTHR47049:SF5">
    <property type="entry name" value="PIEZO-TYPE MECHANOSENSITIVE ION CHANNEL COMPONENT"/>
    <property type="match status" value="1"/>
</dbReference>
<dbReference type="Pfam" id="PF12166">
    <property type="entry name" value="Piezo_cap"/>
    <property type="match status" value="2"/>
</dbReference>
<organism evidence="11 12">
    <name type="scientific">Buteo japonicus</name>
    <dbReference type="NCBI Taxonomy" id="224669"/>
    <lineage>
        <taxon>Eukaryota</taxon>
        <taxon>Metazoa</taxon>
        <taxon>Chordata</taxon>
        <taxon>Craniata</taxon>
        <taxon>Vertebrata</taxon>
        <taxon>Euteleostomi</taxon>
        <taxon>Archelosauria</taxon>
        <taxon>Archosauria</taxon>
        <taxon>Dinosauria</taxon>
        <taxon>Saurischia</taxon>
        <taxon>Theropoda</taxon>
        <taxon>Coelurosauria</taxon>
        <taxon>Aves</taxon>
        <taxon>Neognathae</taxon>
        <taxon>Neoaves</taxon>
        <taxon>Telluraves</taxon>
        <taxon>Accipitrimorphae</taxon>
        <taxon>Accipitriformes</taxon>
        <taxon>Accipitridae</taxon>
        <taxon>Accipitrinae</taxon>
        <taxon>Buteo</taxon>
    </lineage>
</organism>
<proteinExistence type="inferred from homology"/>
<dbReference type="GO" id="GO:0008381">
    <property type="term" value="F:mechanosensitive monoatomic ion channel activity"/>
    <property type="evidence" value="ECO:0007669"/>
    <property type="project" value="InterPro"/>
</dbReference>
<feature type="transmembrane region" description="Helical" evidence="7">
    <location>
        <begin position="211"/>
        <end position="228"/>
    </location>
</feature>
<accession>A0A8C0HSG3</accession>
<evidence type="ECO:0000256" key="4">
    <source>
        <dbReference type="ARBA" id="ARBA00022989"/>
    </source>
</evidence>
<dbReference type="InterPro" id="IPR031334">
    <property type="entry name" value="Piezo_cap_dom"/>
</dbReference>
<feature type="domain" description="Piezo transmembrane helical unit" evidence="9">
    <location>
        <begin position="5"/>
        <end position="42"/>
    </location>
</feature>
<reference evidence="11" key="2">
    <citation type="submission" date="2025-09" db="UniProtKB">
        <authorList>
            <consortium name="Ensembl"/>
        </authorList>
    </citation>
    <scope>IDENTIFICATION</scope>
</reference>
<reference evidence="11" key="1">
    <citation type="submission" date="2025-08" db="UniProtKB">
        <authorList>
            <consortium name="Ensembl"/>
        </authorList>
    </citation>
    <scope>IDENTIFICATION</scope>
</reference>
<comment type="subcellular location">
    <subcellularLocation>
        <location evidence="1">Membrane</location>
        <topology evidence="1">Multi-pass membrane protein</topology>
    </subcellularLocation>
</comment>
<feature type="domain" description="Piezo THU9 and anchor" evidence="10">
    <location>
        <begin position="105"/>
        <end position="342"/>
    </location>
</feature>
<dbReference type="Proteomes" id="UP000694555">
    <property type="component" value="Unplaced"/>
</dbReference>
<protein>
    <recommendedName>
        <fullName evidence="13">Piezo non-specific cation channel R-Ras-binding domain-containing protein</fullName>
    </recommendedName>
</protein>
<comment type="similarity">
    <text evidence="2">Belongs to the PIEZO (TC 1.A.75) family.</text>
</comment>
<dbReference type="GO" id="GO:0016020">
    <property type="term" value="C:membrane"/>
    <property type="evidence" value="ECO:0007669"/>
    <property type="project" value="UniProtKB-SubCell"/>
</dbReference>
<keyword evidence="4 7" id="KW-1133">Transmembrane helix</keyword>
<evidence type="ECO:0000256" key="1">
    <source>
        <dbReference type="ARBA" id="ARBA00004141"/>
    </source>
</evidence>
<dbReference type="PANTHER" id="PTHR47049">
    <property type="entry name" value="PIEZO-TYPE MECHANOSENSITIVE ION CHANNEL HOMOLOG"/>
    <property type="match status" value="1"/>
</dbReference>
<name>A0A8C0HSG3_9AVES</name>
<evidence type="ECO:0000256" key="3">
    <source>
        <dbReference type="ARBA" id="ARBA00022692"/>
    </source>
</evidence>
<feature type="domain" description="Piezo non-specific cation channel cap" evidence="8">
    <location>
        <begin position="379"/>
        <end position="466"/>
    </location>
</feature>
<dbReference type="InterPro" id="IPR056770">
    <property type="entry name" value="Piezo_THU9_anchor"/>
</dbReference>
<evidence type="ECO:0000256" key="5">
    <source>
        <dbReference type="ARBA" id="ARBA00023136"/>
    </source>
</evidence>
<keyword evidence="5 7" id="KW-0472">Membrane</keyword>
<keyword evidence="3 7" id="KW-0812">Transmembrane</keyword>
<keyword evidence="12" id="KW-1185">Reference proteome</keyword>
<evidence type="ECO:0000313" key="11">
    <source>
        <dbReference type="Ensembl" id="ENSBJAP00000025182.1"/>
    </source>
</evidence>
<dbReference type="InterPro" id="IPR027272">
    <property type="entry name" value="Piezo"/>
</dbReference>
<dbReference type="Pfam" id="PF24874">
    <property type="entry name" value="Piezo_THU9_anchor"/>
    <property type="match status" value="1"/>
</dbReference>